<name>A0A2K2CJF7_BRADI</name>
<protein>
    <submittedName>
        <fullName evidence="1 2">Uncharacterized protein</fullName>
    </submittedName>
</protein>
<sequence>MIGKRVSLLLKRNKLEITTALPSFEDPGHMEFLDAIKSSNFSKIRLELVHLNIKQTVHCIFATESRHNFLPAPSLKPLAESMSSERNHIYPWITIYSSGSKILFCQPFKLLVILHTCA</sequence>
<dbReference type="Gramene" id="PNT62160">
    <property type="protein sequence ID" value="PNT62160"/>
    <property type="gene ID" value="BRADI_5g26391v3"/>
</dbReference>
<dbReference type="InParanoid" id="A0A2K2CJF7"/>
<accession>A0A2K2CJF7</accession>
<reference evidence="2" key="3">
    <citation type="submission" date="2018-08" db="UniProtKB">
        <authorList>
            <consortium name="EnsemblPlants"/>
        </authorList>
    </citation>
    <scope>IDENTIFICATION</scope>
    <source>
        <strain evidence="2">cv. Bd21</strain>
    </source>
</reference>
<dbReference type="AlphaFoldDB" id="A0A2K2CJF7"/>
<evidence type="ECO:0000313" key="3">
    <source>
        <dbReference type="Proteomes" id="UP000008810"/>
    </source>
</evidence>
<proteinExistence type="predicted"/>
<gene>
    <name evidence="1" type="ORF">BRADI_5g26391v3</name>
</gene>
<evidence type="ECO:0000313" key="2">
    <source>
        <dbReference type="EnsemblPlants" id="PNT62160"/>
    </source>
</evidence>
<dbReference type="EnsemblPlants" id="PNT62160">
    <property type="protein sequence ID" value="PNT62160"/>
    <property type="gene ID" value="BRADI_5g26391v3"/>
</dbReference>
<organism evidence="1">
    <name type="scientific">Brachypodium distachyon</name>
    <name type="common">Purple false brome</name>
    <name type="synonym">Trachynia distachya</name>
    <dbReference type="NCBI Taxonomy" id="15368"/>
    <lineage>
        <taxon>Eukaryota</taxon>
        <taxon>Viridiplantae</taxon>
        <taxon>Streptophyta</taxon>
        <taxon>Embryophyta</taxon>
        <taxon>Tracheophyta</taxon>
        <taxon>Spermatophyta</taxon>
        <taxon>Magnoliopsida</taxon>
        <taxon>Liliopsida</taxon>
        <taxon>Poales</taxon>
        <taxon>Poaceae</taxon>
        <taxon>BOP clade</taxon>
        <taxon>Pooideae</taxon>
        <taxon>Stipodae</taxon>
        <taxon>Brachypodieae</taxon>
        <taxon>Brachypodium</taxon>
    </lineage>
</organism>
<keyword evidence="3" id="KW-1185">Reference proteome</keyword>
<reference evidence="1" key="2">
    <citation type="submission" date="2017-06" db="EMBL/GenBank/DDBJ databases">
        <title>WGS assembly of Brachypodium distachyon.</title>
        <authorList>
            <consortium name="The International Brachypodium Initiative"/>
            <person name="Lucas S."/>
            <person name="Harmon-Smith M."/>
            <person name="Lail K."/>
            <person name="Tice H."/>
            <person name="Grimwood J."/>
            <person name="Bruce D."/>
            <person name="Barry K."/>
            <person name="Shu S."/>
            <person name="Lindquist E."/>
            <person name="Wang M."/>
            <person name="Pitluck S."/>
            <person name="Vogel J.P."/>
            <person name="Garvin D.F."/>
            <person name="Mockler T.C."/>
            <person name="Schmutz J."/>
            <person name="Rokhsar D."/>
            <person name="Bevan M.W."/>
        </authorList>
    </citation>
    <scope>NUCLEOTIDE SEQUENCE</scope>
    <source>
        <strain evidence="1">Bd21</strain>
    </source>
</reference>
<reference evidence="1 2" key="1">
    <citation type="journal article" date="2010" name="Nature">
        <title>Genome sequencing and analysis of the model grass Brachypodium distachyon.</title>
        <authorList>
            <consortium name="International Brachypodium Initiative"/>
        </authorList>
    </citation>
    <scope>NUCLEOTIDE SEQUENCE [LARGE SCALE GENOMIC DNA]</scope>
    <source>
        <strain evidence="1 2">Bd21</strain>
    </source>
</reference>
<evidence type="ECO:0000313" key="1">
    <source>
        <dbReference type="EMBL" id="PNT62160.1"/>
    </source>
</evidence>
<dbReference type="EMBL" id="CM000884">
    <property type="protein sequence ID" value="PNT62160.1"/>
    <property type="molecule type" value="Genomic_DNA"/>
</dbReference>
<dbReference type="Proteomes" id="UP000008810">
    <property type="component" value="Chromosome 5"/>
</dbReference>